<dbReference type="InterPro" id="IPR025419">
    <property type="entry name" value="DUF4142"/>
</dbReference>
<name>A0ABQ0Q1Y9_9PROT</name>
<sequence length="160" mass="17621">MPDKAPPFTTADAAFLQQANEHDLAQIAFGKLTSDHARSPEIKDNGTQVVKDYEAHRKSLSTLAGKHDLTLTTTLLADDQAKLDRLSKLHGKSFDRAYMTALRDESQSSGAAIASVFTTTKDSDVKTSATDLQKLDQRYISAAYSWLPQIATRRHKTGQK</sequence>
<gene>
    <name evidence="2" type="ORF">AA0535_1301</name>
</gene>
<evidence type="ECO:0000313" key="2">
    <source>
        <dbReference type="EMBL" id="GBQ87517.1"/>
    </source>
</evidence>
<keyword evidence="3" id="KW-1185">Reference proteome</keyword>
<dbReference type="EMBL" id="BAPV01000009">
    <property type="protein sequence ID" value="GBQ87517.1"/>
    <property type="molecule type" value="Genomic_DNA"/>
</dbReference>
<dbReference type="Proteomes" id="UP001062776">
    <property type="component" value="Unassembled WGS sequence"/>
</dbReference>
<accession>A0ABQ0Q1Y9</accession>
<dbReference type="InterPro" id="IPR012347">
    <property type="entry name" value="Ferritin-like"/>
</dbReference>
<dbReference type="Gene3D" id="1.20.1260.10">
    <property type="match status" value="1"/>
</dbReference>
<evidence type="ECO:0000313" key="3">
    <source>
        <dbReference type="Proteomes" id="UP001062776"/>
    </source>
</evidence>
<protein>
    <recommendedName>
        <fullName evidence="1">DUF4142 domain-containing protein</fullName>
    </recommendedName>
</protein>
<evidence type="ECO:0000259" key="1">
    <source>
        <dbReference type="Pfam" id="PF13628"/>
    </source>
</evidence>
<dbReference type="Pfam" id="PF13628">
    <property type="entry name" value="DUF4142"/>
    <property type="match status" value="1"/>
</dbReference>
<feature type="domain" description="DUF4142" evidence="1">
    <location>
        <begin position="11"/>
        <end position="133"/>
    </location>
</feature>
<comment type="caution">
    <text evidence="2">The sequence shown here is derived from an EMBL/GenBank/DDBJ whole genome shotgun (WGS) entry which is preliminary data.</text>
</comment>
<proteinExistence type="predicted"/>
<organism evidence="2 3">
    <name type="scientific">Asaia krungthepensis NRIC 0535</name>
    <dbReference type="NCBI Taxonomy" id="1307925"/>
    <lineage>
        <taxon>Bacteria</taxon>
        <taxon>Pseudomonadati</taxon>
        <taxon>Pseudomonadota</taxon>
        <taxon>Alphaproteobacteria</taxon>
        <taxon>Acetobacterales</taxon>
        <taxon>Acetobacteraceae</taxon>
        <taxon>Asaia</taxon>
    </lineage>
</organism>
<dbReference type="PANTHER" id="PTHR38593">
    <property type="entry name" value="BLR2558 PROTEIN"/>
    <property type="match status" value="1"/>
</dbReference>
<dbReference type="PANTHER" id="PTHR38593:SF1">
    <property type="entry name" value="BLR2558 PROTEIN"/>
    <property type="match status" value="1"/>
</dbReference>
<reference evidence="2" key="1">
    <citation type="submission" date="2013-04" db="EMBL/GenBank/DDBJ databases">
        <title>The genome sequencing project of 58 acetic acid bacteria.</title>
        <authorList>
            <person name="Okamoto-Kainuma A."/>
            <person name="Ishikawa M."/>
            <person name="Umino S."/>
            <person name="Koizumi Y."/>
            <person name="Shiwa Y."/>
            <person name="Yoshikawa H."/>
            <person name="Matsutani M."/>
            <person name="Matsushita K."/>
        </authorList>
    </citation>
    <scope>NUCLEOTIDE SEQUENCE</scope>
    <source>
        <strain evidence="2">NRIC 0535</strain>
    </source>
</reference>